<dbReference type="OMA" id="FNAREHF"/>
<organism evidence="2 3">
    <name type="scientific">Aotus nancymaae</name>
    <name type="common">Ma's night monkey</name>
    <dbReference type="NCBI Taxonomy" id="37293"/>
    <lineage>
        <taxon>Eukaryota</taxon>
        <taxon>Metazoa</taxon>
        <taxon>Chordata</taxon>
        <taxon>Craniata</taxon>
        <taxon>Vertebrata</taxon>
        <taxon>Euteleostomi</taxon>
        <taxon>Mammalia</taxon>
        <taxon>Eutheria</taxon>
        <taxon>Euarchontoglires</taxon>
        <taxon>Primates</taxon>
        <taxon>Haplorrhini</taxon>
        <taxon>Platyrrhini</taxon>
        <taxon>Aotidae</taxon>
        <taxon>Aotus</taxon>
    </lineage>
</organism>
<dbReference type="Proteomes" id="UP000233020">
    <property type="component" value="Unplaced"/>
</dbReference>
<dbReference type="InterPro" id="IPR027417">
    <property type="entry name" value="P-loop_NTPase"/>
</dbReference>
<reference evidence="2" key="1">
    <citation type="submission" date="2025-08" db="UniProtKB">
        <authorList>
            <consortium name="Ensembl"/>
        </authorList>
    </citation>
    <scope>IDENTIFICATION</scope>
</reference>
<dbReference type="Ensembl" id="ENSANAT00000060300.1">
    <property type="protein sequence ID" value="ENSANAP00000042183.1"/>
    <property type="gene ID" value="ENSANAG00000038374.1"/>
</dbReference>
<protein>
    <recommendedName>
        <fullName evidence="1">Septin-type G domain-containing protein</fullName>
    </recommendedName>
</protein>
<name>A0A2K5F9K6_AOTNA</name>
<proteinExistence type="predicted"/>
<keyword evidence="3" id="KW-1185">Reference proteome</keyword>
<dbReference type="GO" id="GO:0005525">
    <property type="term" value="F:GTP binding"/>
    <property type="evidence" value="ECO:0007669"/>
    <property type="project" value="InterPro"/>
</dbReference>
<dbReference type="Pfam" id="PF00735">
    <property type="entry name" value="Septin"/>
    <property type="match status" value="1"/>
</dbReference>
<dbReference type="PANTHER" id="PTHR18884">
    <property type="entry name" value="SEPTIN"/>
    <property type="match status" value="1"/>
</dbReference>
<reference evidence="2" key="2">
    <citation type="submission" date="2025-09" db="UniProtKB">
        <authorList>
            <consortium name="Ensembl"/>
        </authorList>
    </citation>
    <scope>IDENTIFICATION</scope>
</reference>
<feature type="domain" description="Septin-type G" evidence="1">
    <location>
        <begin position="3"/>
        <end position="166"/>
    </location>
</feature>
<dbReference type="AlphaFoldDB" id="A0A2K5F9K6"/>
<evidence type="ECO:0000313" key="3">
    <source>
        <dbReference type="Proteomes" id="UP000233020"/>
    </source>
</evidence>
<dbReference type="Gene3D" id="3.40.50.300">
    <property type="entry name" value="P-loop containing nucleotide triphosphate hydrolases"/>
    <property type="match status" value="1"/>
</dbReference>
<dbReference type="InterPro" id="IPR030379">
    <property type="entry name" value="G_SEPTIN_dom"/>
</dbReference>
<sequence length="166" mass="18927">GNRGFEFLLMVVGECGLGKLTLTNSLFLTDLYSPEYPVPSHRLKKTIQVEQSKVLIKEDGVQLLLTIVDTPGFGEAVDNCNCRQPVIDYIDSKFDDYLNAESRVNRRQMPDNRVRCCLYFINVTARSTFPTFVFLLNRYLQFNAREHFTVVQSSGGLTSVQKHIPK</sequence>
<dbReference type="GeneTree" id="ENSGT00940000154222"/>
<dbReference type="SUPFAM" id="SSF52540">
    <property type="entry name" value="P-loop containing nucleoside triphosphate hydrolases"/>
    <property type="match status" value="1"/>
</dbReference>
<evidence type="ECO:0000313" key="2">
    <source>
        <dbReference type="Ensembl" id="ENSANAP00000042183.1"/>
    </source>
</evidence>
<dbReference type="PROSITE" id="PS51719">
    <property type="entry name" value="G_SEPTIN"/>
    <property type="match status" value="1"/>
</dbReference>
<accession>A0A2K5F9K6</accession>
<evidence type="ECO:0000259" key="1">
    <source>
        <dbReference type="PROSITE" id="PS51719"/>
    </source>
</evidence>
<dbReference type="STRING" id="37293.ENSANAP00000042183"/>